<evidence type="ECO:0000256" key="1">
    <source>
        <dbReference type="SAM" id="MobiDB-lite"/>
    </source>
</evidence>
<evidence type="ECO:0000313" key="2">
    <source>
        <dbReference type="EMBL" id="KAJ8867801.1"/>
    </source>
</evidence>
<feature type="region of interest" description="Disordered" evidence="1">
    <location>
        <begin position="340"/>
        <end position="391"/>
    </location>
</feature>
<reference evidence="2 3" key="1">
    <citation type="submission" date="2023-02" db="EMBL/GenBank/DDBJ databases">
        <title>LHISI_Scaffold_Assembly.</title>
        <authorList>
            <person name="Stuart O.P."/>
            <person name="Cleave R."/>
            <person name="Magrath M.J.L."/>
            <person name="Mikheyev A.S."/>
        </authorList>
    </citation>
    <scope>NUCLEOTIDE SEQUENCE [LARGE SCALE GENOMIC DNA]</scope>
    <source>
        <strain evidence="2">Daus_M_001</strain>
        <tissue evidence="2">Leg muscle</tissue>
    </source>
</reference>
<comment type="caution">
    <text evidence="2">The sequence shown here is derived from an EMBL/GenBank/DDBJ whole genome shotgun (WGS) entry which is preliminary data.</text>
</comment>
<gene>
    <name evidence="2" type="ORF">PR048_031606</name>
</gene>
<dbReference type="EMBL" id="JARBHB010000015">
    <property type="protein sequence ID" value="KAJ8867801.1"/>
    <property type="molecule type" value="Genomic_DNA"/>
</dbReference>
<feature type="region of interest" description="Disordered" evidence="1">
    <location>
        <begin position="304"/>
        <end position="324"/>
    </location>
</feature>
<accession>A0ABQ9G5S1</accession>
<protein>
    <submittedName>
        <fullName evidence="2">Uncharacterized protein</fullName>
    </submittedName>
</protein>
<proteinExistence type="predicted"/>
<organism evidence="2 3">
    <name type="scientific">Dryococelus australis</name>
    <dbReference type="NCBI Taxonomy" id="614101"/>
    <lineage>
        <taxon>Eukaryota</taxon>
        <taxon>Metazoa</taxon>
        <taxon>Ecdysozoa</taxon>
        <taxon>Arthropoda</taxon>
        <taxon>Hexapoda</taxon>
        <taxon>Insecta</taxon>
        <taxon>Pterygota</taxon>
        <taxon>Neoptera</taxon>
        <taxon>Polyneoptera</taxon>
        <taxon>Phasmatodea</taxon>
        <taxon>Verophasmatodea</taxon>
        <taxon>Anareolatae</taxon>
        <taxon>Phasmatidae</taxon>
        <taxon>Eurycanthinae</taxon>
        <taxon>Dryococelus</taxon>
    </lineage>
</organism>
<feature type="compositionally biased region" description="Polar residues" evidence="1">
    <location>
        <begin position="304"/>
        <end position="319"/>
    </location>
</feature>
<name>A0ABQ9G5S1_9NEOP</name>
<feature type="compositionally biased region" description="Polar residues" evidence="1">
    <location>
        <begin position="347"/>
        <end position="359"/>
    </location>
</feature>
<dbReference type="Proteomes" id="UP001159363">
    <property type="component" value="Chromosome 14"/>
</dbReference>
<feature type="region of interest" description="Disordered" evidence="1">
    <location>
        <begin position="1"/>
        <end position="29"/>
    </location>
</feature>
<evidence type="ECO:0000313" key="3">
    <source>
        <dbReference type="Proteomes" id="UP001159363"/>
    </source>
</evidence>
<keyword evidence="3" id="KW-1185">Reference proteome</keyword>
<sequence>MRVVEESMGQRQNERAGGKGRFPRKSVNRGHRSARFPHVKIREGLGRGLKPVVATGSALCFETAMRLARYESWYGTCHRNEDVSNYQTWYEIWPYTLACIPPAMVDPAQDFTEFFIVYVVYANFQLPHIRVQEYHTALSSHSGIAAKHWSCRVPGTMPSVCGFSRGSPFSPAPSFQCCSILASITLDGSEDVHVKSRPNLFTHYSLTIRSSPIEFSESLGYSEDATGRRVFSGTSRFSPAPSFRRRSILASVTLNGSQDLADKSHPISSLTHFLGYCIYRFTFDWGKCELAVSISGNNYNSADTVESSFSGADPRNSSPAHHGHHISGWCSANSSSAGRNSGGGCRTGTSPESAASSTPLAELALRTPDTASSLVRSRKPRSPPLLDRPSFRAHRAPNCPLMAHVPCAISSVTGESSGWYTIHGLFCRAIVVLWSLVVASRRVPSPTAHCFPVLGIHYYTIAQSWVFTTTLLPSPGYSLLHYCPVLDIHYCTIRLRPLGLHPRFFIGPHPWARLRRRDINSLARKRTVSGGPRHQCVESGVITGGTPFAELSKPINPLKDTISSRNTFYSLADLTSMDFILRSILLHTL</sequence>